<evidence type="ECO:0000313" key="2">
    <source>
        <dbReference type="Proteomes" id="UP000807306"/>
    </source>
</evidence>
<comment type="caution">
    <text evidence="1">The sequence shown here is derived from an EMBL/GenBank/DDBJ whole genome shotgun (WGS) entry which is preliminary data.</text>
</comment>
<dbReference type="Proteomes" id="UP000807306">
    <property type="component" value="Unassembled WGS sequence"/>
</dbReference>
<dbReference type="EMBL" id="MU157835">
    <property type="protein sequence ID" value="KAF9531457.1"/>
    <property type="molecule type" value="Genomic_DNA"/>
</dbReference>
<proteinExistence type="predicted"/>
<name>A0A9P6ELW0_9AGAR</name>
<keyword evidence="2" id="KW-1185">Reference proteome</keyword>
<evidence type="ECO:0000313" key="1">
    <source>
        <dbReference type="EMBL" id="KAF9531457.1"/>
    </source>
</evidence>
<gene>
    <name evidence="1" type="ORF">CPB83DRAFT_904567</name>
</gene>
<protein>
    <submittedName>
        <fullName evidence="1">Uncharacterized protein</fullName>
    </submittedName>
</protein>
<sequence length="236" mass="25998">MYTAEAFPNAFHLFHQAFATSDPVPSLLHLLKEHPTYDVVRDMLYYYIDAVEEKPLSGEHLTSALVRVGQSLDAPLIGTAPLRGIIANEVKDTYFMYAHLGDIDECVPKNPYLFDSLLSGLALRCNLTAHPGQMGAILHGLHSDCREAFLIGTCIQLLLCGRAVVDERAGPAGIRSMKPETIAKKLKAQKKARIVKSTNGRHVLDLAIWHAENGLLPENDRPDVWALLFPSSSSEA</sequence>
<accession>A0A9P6ELW0</accession>
<organism evidence="1 2">
    <name type="scientific">Crepidotus variabilis</name>
    <dbReference type="NCBI Taxonomy" id="179855"/>
    <lineage>
        <taxon>Eukaryota</taxon>
        <taxon>Fungi</taxon>
        <taxon>Dikarya</taxon>
        <taxon>Basidiomycota</taxon>
        <taxon>Agaricomycotina</taxon>
        <taxon>Agaricomycetes</taxon>
        <taxon>Agaricomycetidae</taxon>
        <taxon>Agaricales</taxon>
        <taxon>Agaricineae</taxon>
        <taxon>Crepidotaceae</taxon>
        <taxon>Crepidotus</taxon>
    </lineage>
</organism>
<reference evidence="1" key="1">
    <citation type="submission" date="2020-11" db="EMBL/GenBank/DDBJ databases">
        <authorList>
            <consortium name="DOE Joint Genome Institute"/>
            <person name="Ahrendt S."/>
            <person name="Riley R."/>
            <person name="Andreopoulos W."/>
            <person name="Labutti K."/>
            <person name="Pangilinan J."/>
            <person name="Ruiz-Duenas F.J."/>
            <person name="Barrasa J.M."/>
            <person name="Sanchez-Garcia M."/>
            <person name="Camarero S."/>
            <person name="Miyauchi S."/>
            <person name="Serrano A."/>
            <person name="Linde D."/>
            <person name="Babiker R."/>
            <person name="Drula E."/>
            <person name="Ayuso-Fernandez I."/>
            <person name="Pacheco R."/>
            <person name="Padilla G."/>
            <person name="Ferreira P."/>
            <person name="Barriuso J."/>
            <person name="Kellner H."/>
            <person name="Castanera R."/>
            <person name="Alfaro M."/>
            <person name="Ramirez L."/>
            <person name="Pisabarro A.G."/>
            <person name="Kuo A."/>
            <person name="Tritt A."/>
            <person name="Lipzen A."/>
            <person name="He G."/>
            <person name="Yan M."/>
            <person name="Ng V."/>
            <person name="Cullen D."/>
            <person name="Martin F."/>
            <person name="Rosso M.-N."/>
            <person name="Henrissat B."/>
            <person name="Hibbett D."/>
            <person name="Martinez A.T."/>
            <person name="Grigoriev I.V."/>
        </authorList>
    </citation>
    <scope>NUCLEOTIDE SEQUENCE</scope>
    <source>
        <strain evidence="1">CBS 506.95</strain>
    </source>
</reference>
<dbReference type="AlphaFoldDB" id="A0A9P6ELW0"/>